<evidence type="ECO:0000256" key="1">
    <source>
        <dbReference type="ARBA" id="ARBA00004711"/>
    </source>
</evidence>
<evidence type="ECO:0000256" key="7">
    <source>
        <dbReference type="ARBA" id="ARBA00048220"/>
    </source>
</evidence>
<dbReference type="InterPro" id="IPR004421">
    <property type="entry name" value="Carbamoyltransferase_HypF"/>
</dbReference>
<evidence type="ECO:0000259" key="10">
    <source>
        <dbReference type="PROSITE" id="PS51160"/>
    </source>
</evidence>
<comment type="similarity">
    <text evidence="2 8">Belongs to the carbamoyltransferase HypF family.</text>
</comment>
<comment type="catalytic activity">
    <reaction evidence="7 8">
        <text>C-terminal L-cysteinyl-[HypE protein] + carbamoyl phosphate + ATP + H2O = C-terminal S-carboxamide-L-cysteinyl-[HypE protein] + AMP + phosphate + diphosphate + H(+)</text>
        <dbReference type="Rhea" id="RHEA:55636"/>
        <dbReference type="Rhea" id="RHEA-COMP:14247"/>
        <dbReference type="Rhea" id="RHEA-COMP:14392"/>
        <dbReference type="ChEBI" id="CHEBI:15377"/>
        <dbReference type="ChEBI" id="CHEBI:15378"/>
        <dbReference type="ChEBI" id="CHEBI:30616"/>
        <dbReference type="ChEBI" id="CHEBI:33019"/>
        <dbReference type="ChEBI" id="CHEBI:43474"/>
        <dbReference type="ChEBI" id="CHEBI:58228"/>
        <dbReference type="ChEBI" id="CHEBI:76913"/>
        <dbReference type="ChEBI" id="CHEBI:139126"/>
        <dbReference type="ChEBI" id="CHEBI:456215"/>
    </reaction>
</comment>
<dbReference type="PANTHER" id="PTHR42959:SF1">
    <property type="entry name" value="CARBAMOYLTRANSFERASE HYPF"/>
    <property type="match status" value="1"/>
</dbReference>
<feature type="active site" evidence="9">
    <location>
        <position position="23"/>
    </location>
</feature>
<evidence type="ECO:0000313" key="13">
    <source>
        <dbReference type="Proteomes" id="UP000248887"/>
    </source>
</evidence>
<dbReference type="Pfam" id="PF07503">
    <property type="entry name" value="zf-HYPF"/>
    <property type="match status" value="2"/>
</dbReference>
<dbReference type="InterPro" id="IPR055128">
    <property type="entry name" value="HypF_C_2"/>
</dbReference>
<keyword evidence="12" id="KW-0808">Transferase</keyword>
<dbReference type="GO" id="GO:0008270">
    <property type="term" value="F:zinc ion binding"/>
    <property type="evidence" value="ECO:0007669"/>
    <property type="project" value="UniProtKB-KW"/>
</dbReference>
<reference evidence="12 13" key="1">
    <citation type="submission" date="2017-08" db="EMBL/GenBank/DDBJ databases">
        <title>Infants hospitalized years apart are colonized by the same room-sourced microbial strains.</title>
        <authorList>
            <person name="Brooks B."/>
            <person name="Olm M.R."/>
            <person name="Firek B.A."/>
            <person name="Baker R."/>
            <person name="Thomas B.C."/>
            <person name="Morowitz M.J."/>
            <person name="Banfield J.F."/>
        </authorList>
    </citation>
    <scope>NUCLEOTIDE SEQUENCE [LARGE SCALE GENOMIC DNA]</scope>
    <source>
        <strain evidence="12">S2_005_001_R2_27</strain>
    </source>
</reference>
<evidence type="ECO:0000313" key="12">
    <source>
        <dbReference type="EMBL" id="PZQ82772.1"/>
    </source>
</evidence>
<dbReference type="GO" id="GO:0016874">
    <property type="term" value="F:ligase activity"/>
    <property type="evidence" value="ECO:0007669"/>
    <property type="project" value="UniProtKB-UniRule"/>
</dbReference>
<dbReference type="SUPFAM" id="SSF53067">
    <property type="entry name" value="Actin-like ATPase domain"/>
    <property type="match status" value="1"/>
</dbReference>
<dbReference type="Pfam" id="PF00708">
    <property type="entry name" value="Acylphosphatase"/>
    <property type="match status" value="1"/>
</dbReference>
<dbReference type="InterPro" id="IPR036046">
    <property type="entry name" value="Acylphosphatase-like_dom_sf"/>
</dbReference>
<comment type="caution">
    <text evidence="12">The sequence shown here is derived from an EMBL/GenBank/DDBJ whole genome shotgun (WGS) entry which is preliminary data.</text>
</comment>
<proteinExistence type="inferred from homology"/>
<accession>A0A2W5R0X7</accession>
<dbReference type="EMBL" id="QFQD01000029">
    <property type="protein sequence ID" value="PZQ82772.1"/>
    <property type="molecule type" value="Genomic_DNA"/>
</dbReference>
<dbReference type="GO" id="GO:0016743">
    <property type="term" value="F:carboxyl- or carbamoyltransferase activity"/>
    <property type="evidence" value="ECO:0007669"/>
    <property type="project" value="UniProtKB-UniRule"/>
</dbReference>
<feature type="domain" description="YrdC-like" evidence="11">
    <location>
        <begin position="205"/>
        <end position="390"/>
    </location>
</feature>
<dbReference type="Pfam" id="PF01300">
    <property type="entry name" value="Sua5_yciO_yrdC"/>
    <property type="match status" value="1"/>
</dbReference>
<dbReference type="InterPro" id="IPR051060">
    <property type="entry name" value="Carbamoyltrans_HypF-like"/>
</dbReference>
<dbReference type="InterPro" id="IPR017968">
    <property type="entry name" value="Acylphosphatase_CS"/>
</dbReference>
<evidence type="ECO:0000256" key="3">
    <source>
        <dbReference type="ARBA" id="ARBA00022598"/>
    </source>
</evidence>
<dbReference type="UniPathway" id="UPA00335"/>
<evidence type="ECO:0000259" key="11">
    <source>
        <dbReference type="PROSITE" id="PS51163"/>
    </source>
</evidence>
<comment type="catalytic activity">
    <reaction evidence="9">
        <text>an acyl phosphate + H2O = a carboxylate + phosphate + H(+)</text>
        <dbReference type="Rhea" id="RHEA:14965"/>
        <dbReference type="ChEBI" id="CHEBI:15377"/>
        <dbReference type="ChEBI" id="CHEBI:15378"/>
        <dbReference type="ChEBI" id="CHEBI:29067"/>
        <dbReference type="ChEBI" id="CHEBI:43474"/>
        <dbReference type="ChEBI" id="CHEBI:59918"/>
        <dbReference type="EC" id="3.6.1.7"/>
    </reaction>
</comment>
<keyword evidence="5" id="KW-0863">Zinc-finger</keyword>
<gene>
    <name evidence="12" type="primary">hypF</name>
    <name evidence="12" type="ORF">DI549_10360</name>
</gene>
<protein>
    <recommendedName>
        <fullName evidence="8">Carbamoyltransferase HypF</fullName>
        <ecNumber evidence="8">6.2.-.-</ecNumber>
    </recommendedName>
</protein>
<name>A0A2W5R0X7_ANCNO</name>
<feature type="domain" description="Acylphosphatase-like" evidence="10">
    <location>
        <begin position="8"/>
        <end position="94"/>
    </location>
</feature>
<dbReference type="EC" id="6.2.-.-" evidence="8"/>
<dbReference type="PROSITE" id="PS00150">
    <property type="entry name" value="ACYLPHOSPHATASE_1"/>
    <property type="match status" value="1"/>
</dbReference>
<feature type="active site" evidence="9">
    <location>
        <position position="41"/>
    </location>
</feature>
<dbReference type="GO" id="GO:0003725">
    <property type="term" value="F:double-stranded RNA binding"/>
    <property type="evidence" value="ECO:0007669"/>
    <property type="project" value="InterPro"/>
</dbReference>
<evidence type="ECO:0000256" key="6">
    <source>
        <dbReference type="ARBA" id="ARBA00022833"/>
    </source>
</evidence>
<evidence type="ECO:0000256" key="8">
    <source>
        <dbReference type="PIRNR" id="PIRNR006256"/>
    </source>
</evidence>
<keyword evidence="6" id="KW-0862">Zinc</keyword>
<dbReference type="PROSITE" id="PS51160">
    <property type="entry name" value="ACYLPHOSPHATASE_3"/>
    <property type="match status" value="1"/>
</dbReference>
<dbReference type="SUPFAM" id="SSF55821">
    <property type="entry name" value="YrdC/RibB"/>
    <property type="match status" value="1"/>
</dbReference>
<dbReference type="InterPro" id="IPR041440">
    <property type="entry name" value="HypF_C"/>
</dbReference>
<keyword evidence="3" id="KW-0436">Ligase</keyword>
<dbReference type="Pfam" id="PF22521">
    <property type="entry name" value="HypF_C_2"/>
    <property type="match status" value="1"/>
</dbReference>
<sequence length="770" mass="80072">MQENGANAERIMVRGLVQGVGFRPFVWRLARRLGITGDVSNVGDCVSIRAAAPPEALDAFAAALAQEAPPLARVETVERAPLPAFDAEGFAIAASAPGTVSAGVVPDIATCPACRAEISDPAARRHRYAFTNCTDCGPRFSIVEGLPYDRATTTMRGFALCPDCLSEYEDPADRRFHAQPIACPACGPRLALEIGRPQAGDPLPGDPQAEAAGRLKAGAILAIKGIGGFHIACDATNEAAVAELRRRKHRPTKPLALMVRDRAMLDTLCAVAPAEWEAMGAPSAPILLLARRADTPLAPSLAPGQARLGVMLPYTPLHHLLMEALDRPLVMTSANRSGEPQIYRDAEARHGLAGIVDGVLGHDRPIARRLDDSVARVAAGAVRVMRRGRGLAPAPRALPPGFAPAPSVLALGGELKSAVCLTTAGRALLSHHLGDLDELATQDAFETAIADYTALFDHRAEAIAVDLHPEYRASRLGAALAAARGLPLVGVQHHHAHIAAAMAENGWAVDAGAVVGLALDGLGLGEDGTAWGAEILLCDYARSRRMARLKPVALAGGDLASREPWRVLLAHLDAALPVELRPPGLFDGLPAATVRAMIARGINAPQASSAGRLFDAMAALLGLAPPRLSFEGEAALALEALAAAAPAAEGGYPFDITGQDCLTTLDPAPMWRAAIADLRRGETPAVIAARFHAGLARALADVALATATEHDARALALSGGVMQNAVLLEHLVARLAPSGLPLLVPAEVPANDGGLALGQAAVAAVRLMGR</sequence>
<evidence type="ECO:0000256" key="4">
    <source>
        <dbReference type="ARBA" id="ARBA00022723"/>
    </source>
</evidence>
<dbReference type="GO" id="GO:0051604">
    <property type="term" value="P:protein maturation"/>
    <property type="evidence" value="ECO:0007669"/>
    <property type="project" value="TreeGrafter"/>
</dbReference>
<dbReference type="SUPFAM" id="SSF54975">
    <property type="entry name" value="Acylphosphatase/BLUF domain-like"/>
    <property type="match status" value="1"/>
</dbReference>
<dbReference type="PANTHER" id="PTHR42959">
    <property type="entry name" value="CARBAMOYLTRANSFERASE"/>
    <property type="match status" value="1"/>
</dbReference>
<dbReference type="Gene3D" id="3.90.870.50">
    <property type="match status" value="1"/>
</dbReference>
<dbReference type="Proteomes" id="UP000248887">
    <property type="component" value="Unassembled WGS sequence"/>
</dbReference>
<dbReference type="AlphaFoldDB" id="A0A2W5R0X7"/>
<dbReference type="Pfam" id="PF17788">
    <property type="entry name" value="HypF_C"/>
    <property type="match status" value="1"/>
</dbReference>
<dbReference type="PIRSF" id="PIRSF006256">
    <property type="entry name" value="CMPcnvr_hdrg_mat"/>
    <property type="match status" value="1"/>
</dbReference>
<evidence type="ECO:0000256" key="5">
    <source>
        <dbReference type="ARBA" id="ARBA00022771"/>
    </source>
</evidence>
<keyword evidence="9" id="KW-0378">Hydrolase</keyword>
<dbReference type="InterPro" id="IPR006070">
    <property type="entry name" value="Sua5-like_dom"/>
</dbReference>
<comment type="function">
    <text evidence="8">Involved in the maturation of [NiFe] hydrogenases. Along with HypE, it catalyzes the synthesis of the CN ligands of the active site iron of [NiFe]-hydrogenases. HypF functions as a carbamoyl transferase using carbamoylphosphate as a substrate and transferring the carboxamido moiety in an ATP-dependent reaction to the thiolate of the C-terminal cysteine of HypE yielding a protein-S-carboxamide.</text>
</comment>
<dbReference type="GO" id="GO:0003998">
    <property type="term" value="F:acylphosphatase activity"/>
    <property type="evidence" value="ECO:0007669"/>
    <property type="project" value="UniProtKB-EC"/>
</dbReference>
<organism evidence="12 13">
    <name type="scientific">Ancylobacter novellus</name>
    <name type="common">Thiobacillus novellus</name>
    <dbReference type="NCBI Taxonomy" id="921"/>
    <lineage>
        <taxon>Bacteria</taxon>
        <taxon>Pseudomonadati</taxon>
        <taxon>Pseudomonadota</taxon>
        <taxon>Alphaproteobacteria</taxon>
        <taxon>Hyphomicrobiales</taxon>
        <taxon>Xanthobacteraceae</taxon>
        <taxon>Ancylobacter</taxon>
    </lineage>
</organism>
<dbReference type="NCBIfam" id="TIGR00143">
    <property type="entry name" value="hypF"/>
    <property type="match status" value="1"/>
</dbReference>
<comment type="pathway">
    <text evidence="1 8">Protein modification; [NiFe] hydrogenase maturation.</text>
</comment>
<dbReference type="Gene3D" id="3.30.420.360">
    <property type="match status" value="1"/>
</dbReference>
<evidence type="ECO:0000256" key="9">
    <source>
        <dbReference type="PROSITE-ProRule" id="PRU00520"/>
    </source>
</evidence>
<dbReference type="InterPro" id="IPR011125">
    <property type="entry name" value="Znf_HypF"/>
</dbReference>
<dbReference type="Gene3D" id="3.30.420.40">
    <property type="match status" value="1"/>
</dbReference>
<dbReference type="Gene3D" id="3.30.110.120">
    <property type="match status" value="1"/>
</dbReference>
<dbReference type="InterPro" id="IPR001792">
    <property type="entry name" value="Acylphosphatase-like_dom"/>
</dbReference>
<keyword evidence="4" id="KW-0479">Metal-binding</keyword>
<dbReference type="InterPro" id="IPR017945">
    <property type="entry name" value="DHBP_synth_RibB-like_a/b_dom"/>
</dbReference>
<dbReference type="InterPro" id="IPR043129">
    <property type="entry name" value="ATPase_NBD"/>
</dbReference>
<evidence type="ECO:0000256" key="2">
    <source>
        <dbReference type="ARBA" id="ARBA00008097"/>
    </source>
</evidence>
<dbReference type="PROSITE" id="PS51163">
    <property type="entry name" value="YRDC"/>
    <property type="match status" value="1"/>
</dbReference>